<proteinExistence type="predicted"/>
<dbReference type="InterPro" id="IPR000182">
    <property type="entry name" value="GNAT_dom"/>
</dbReference>
<dbReference type="SUPFAM" id="SSF55729">
    <property type="entry name" value="Acyl-CoA N-acyltransferases (Nat)"/>
    <property type="match status" value="1"/>
</dbReference>
<dbReference type="EMBL" id="JABZFZ010000004">
    <property type="protein sequence ID" value="MBF0939285.1"/>
    <property type="molecule type" value="Genomic_DNA"/>
</dbReference>
<comment type="caution">
    <text evidence="2">The sequence shown here is derived from an EMBL/GenBank/DDBJ whole genome shotgun (WGS) entry which is preliminary data.</text>
</comment>
<dbReference type="InterPro" id="IPR016181">
    <property type="entry name" value="Acyl_CoA_acyltransferase"/>
</dbReference>
<dbReference type="PROSITE" id="PS51186">
    <property type="entry name" value="GNAT"/>
    <property type="match status" value="1"/>
</dbReference>
<accession>A0A929N2F2</accession>
<evidence type="ECO:0000313" key="2">
    <source>
        <dbReference type="EMBL" id="MBF0939285.1"/>
    </source>
</evidence>
<reference evidence="2" key="1">
    <citation type="submission" date="2020-04" db="EMBL/GenBank/DDBJ databases">
        <title>Deep metagenomics examines the oral microbiome during advanced dental caries in children, revealing novel taxa and co-occurrences with host molecules.</title>
        <authorList>
            <person name="Baker J.L."/>
            <person name="Morton J.T."/>
            <person name="Dinis M."/>
            <person name="Alvarez R."/>
            <person name="Tran N.C."/>
            <person name="Knight R."/>
            <person name="Edlund A."/>
        </authorList>
    </citation>
    <scope>NUCLEOTIDE SEQUENCE</scope>
    <source>
        <strain evidence="2">JCVI_32_bin.64</strain>
    </source>
</reference>
<protein>
    <submittedName>
        <fullName evidence="2">GNAT family N-acetyltransferase</fullName>
    </submittedName>
</protein>
<evidence type="ECO:0000259" key="1">
    <source>
        <dbReference type="PROSITE" id="PS51186"/>
    </source>
</evidence>
<feature type="domain" description="N-acetyltransferase" evidence="1">
    <location>
        <begin position="1"/>
        <end position="166"/>
    </location>
</feature>
<sequence>MTSAPLTPVRVPLHGPIASQVHALYRRAFPPEERVPLPLLHAGAMRRRAISFTAWVDPELSDPSAYDAEVVAFTYSFVSKDLVYLAFLAVDDRLRSAGYGRRILEWFADEHPDLPLFLEIEPIDESAGNYGQRLRRLAFYQRNGFTVSNMLTHEAGQTFRVLHRGPGAGAISAERLERELNAFGAGLVRTRVTTD</sequence>
<dbReference type="GO" id="GO:0016747">
    <property type="term" value="F:acyltransferase activity, transferring groups other than amino-acyl groups"/>
    <property type="evidence" value="ECO:0007669"/>
    <property type="project" value="InterPro"/>
</dbReference>
<organism evidence="2 3">
    <name type="scientific">Schaalia georgiae</name>
    <dbReference type="NCBI Taxonomy" id="52768"/>
    <lineage>
        <taxon>Bacteria</taxon>
        <taxon>Bacillati</taxon>
        <taxon>Actinomycetota</taxon>
        <taxon>Actinomycetes</taxon>
        <taxon>Actinomycetales</taxon>
        <taxon>Actinomycetaceae</taxon>
        <taxon>Schaalia</taxon>
    </lineage>
</organism>
<evidence type="ECO:0000313" key="3">
    <source>
        <dbReference type="Proteomes" id="UP000718630"/>
    </source>
</evidence>
<name>A0A929N2F2_9ACTO</name>
<dbReference type="AlphaFoldDB" id="A0A929N2F2"/>
<gene>
    <name evidence="2" type="ORF">HXK03_00195</name>
</gene>
<dbReference type="Gene3D" id="3.40.630.30">
    <property type="match status" value="1"/>
</dbReference>
<dbReference type="Proteomes" id="UP000718630">
    <property type="component" value="Unassembled WGS sequence"/>
</dbReference>